<dbReference type="InterPro" id="IPR010982">
    <property type="entry name" value="Lambda_DNA-bd_dom_sf"/>
</dbReference>
<gene>
    <name evidence="5" type="ORF">C6I21_04300</name>
</gene>
<evidence type="ECO:0000256" key="2">
    <source>
        <dbReference type="ARBA" id="ARBA00023125"/>
    </source>
</evidence>
<protein>
    <submittedName>
        <fullName evidence="5">LacI family transcriptional regulator</fullName>
    </submittedName>
</protein>
<evidence type="ECO:0000259" key="4">
    <source>
        <dbReference type="PROSITE" id="PS50932"/>
    </source>
</evidence>
<dbReference type="Gene3D" id="3.40.50.2300">
    <property type="match status" value="2"/>
</dbReference>
<dbReference type="GO" id="GO:0000976">
    <property type="term" value="F:transcription cis-regulatory region binding"/>
    <property type="evidence" value="ECO:0007669"/>
    <property type="project" value="TreeGrafter"/>
</dbReference>
<keyword evidence="6" id="KW-1185">Reference proteome</keyword>
<comment type="caution">
    <text evidence="5">The sequence shown here is derived from an EMBL/GenBank/DDBJ whole genome shotgun (WGS) entry which is preliminary data.</text>
</comment>
<dbReference type="CDD" id="cd06286">
    <property type="entry name" value="PBP1_CcpB-like"/>
    <property type="match status" value="1"/>
</dbReference>
<evidence type="ECO:0000313" key="5">
    <source>
        <dbReference type="EMBL" id="PRO66571.1"/>
    </source>
</evidence>
<dbReference type="SUPFAM" id="SSF53822">
    <property type="entry name" value="Periplasmic binding protein-like I"/>
    <property type="match status" value="1"/>
</dbReference>
<dbReference type="AlphaFoldDB" id="A0A2P6MJY5"/>
<organism evidence="5 6">
    <name type="scientific">Alkalicoccus urumqiensis</name>
    <name type="common">Bacillus urumqiensis</name>
    <dbReference type="NCBI Taxonomy" id="1548213"/>
    <lineage>
        <taxon>Bacteria</taxon>
        <taxon>Bacillati</taxon>
        <taxon>Bacillota</taxon>
        <taxon>Bacilli</taxon>
        <taxon>Bacillales</taxon>
        <taxon>Bacillaceae</taxon>
        <taxon>Alkalicoccus</taxon>
    </lineage>
</organism>
<evidence type="ECO:0000256" key="1">
    <source>
        <dbReference type="ARBA" id="ARBA00023015"/>
    </source>
</evidence>
<keyword evidence="2" id="KW-0238">DNA-binding</keyword>
<dbReference type="InterPro" id="IPR028082">
    <property type="entry name" value="Peripla_BP_I"/>
</dbReference>
<dbReference type="InterPro" id="IPR046335">
    <property type="entry name" value="LacI/GalR-like_sensor"/>
</dbReference>
<proteinExistence type="predicted"/>
<keyword evidence="1" id="KW-0805">Transcription regulation</keyword>
<dbReference type="CDD" id="cd01392">
    <property type="entry name" value="HTH_LacI"/>
    <property type="match status" value="1"/>
</dbReference>
<evidence type="ECO:0000256" key="3">
    <source>
        <dbReference type="ARBA" id="ARBA00023163"/>
    </source>
</evidence>
<dbReference type="PANTHER" id="PTHR30146:SF136">
    <property type="entry name" value="NTD BIOSYNTHESIS OPERON REGULATOR NTDR"/>
    <property type="match status" value="1"/>
</dbReference>
<dbReference type="RefSeq" id="WP_105958207.1">
    <property type="nucleotide sequence ID" value="NZ_PVNS01000003.1"/>
</dbReference>
<reference evidence="5 6" key="1">
    <citation type="submission" date="2018-03" db="EMBL/GenBank/DDBJ databases">
        <title>Bacillus urumqiensis sp. nov., a moderately haloalkaliphilic bacterium isolated from a salt lake.</title>
        <authorList>
            <person name="Zhao B."/>
            <person name="Liao Z."/>
        </authorList>
    </citation>
    <scope>NUCLEOTIDE SEQUENCE [LARGE SCALE GENOMIC DNA]</scope>
    <source>
        <strain evidence="5 6">BZ-SZ-XJ18</strain>
    </source>
</reference>
<name>A0A2P6MJY5_ALKUR</name>
<evidence type="ECO:0000313" key="6">
    <source>
        <dbReference type="Proteomes" id="UP000243650"/>
    </source>
</evidence>
<dbReference type="SMART" id="SM00354">
    <property type="entry name" value="HTH_LACI"/>
    <property type="match status" value="1"/>
</dbReference>
<feature type="domain" description="HTH lacI-type" evidence="4">
    <location>
        <begin position="2"/>
        <end position="56"/>
    </location>
</feature>
<dbReference type="Proteomes" id="UP000243650">
    <property type="component" value="Unassembled WGS sequence"/>
</dbReference>
<dbReference type="OrthoDB" id="9798934at2"/>
<accession>A0A2P6MJY5</accession>
<sequence length="330" mass="37610">MATISDVVKKSGISKSTVSRVINNHPSVSEEKRRKVLQAMEELAYTPNPTARRMRGTLKSSVGLIIPNVTNPFFSYLIHHIEQRLSEHSIRLIIMQSSESREKELEFLDLLKQKQVDGIILAAVENEMEAILPYLEYGPVMLCNEYVQTGEIPIVRLDQERAAYIGVRHLIEKGYRRIAYCTGGLFAEDGKDKDRNNGLRRAMEEEGLPIRPEWVFVDQHTIADGREVMRRLWQMDDRPDAIFTGSDEVAAGMTLSARELSIRIPEDIAVLGFDDQPLAELTYPQLTTIHQPIDEMGRLAADVMIRLFTEDKPQNMNYELPISIVERQST</sequence>
<dbReference type="PANTHER" id="PTHR30146">
    <property type="entry name" value="LACI-RELATED TRANSCRIPTIONAL REPRESSOR"/>
    <property type="match status" value="1"/>
</dbReference>
<dbReference type="Pfam" id="PF00356">
    <property type="entry name" value="LacI"/>
    <property type="match status" value="1"/>
</dbReference>
<dbReference type="EMBL" id="PVNS01000003">
    <property type="protein sequence ID" value="PRO66571.1"/>
    <property type="molecule type" value="Genomic_DNA"/>
</dbReference>
<dbReference type="PROSITE" id="PS50932">
    <property type="entry name" value="HTH_LACI_2"/>
    <property type="match status" value="1"/>
</dbReference>
<dbReference type="Gene3D" id="1.10.260.40">
    <property type="entry name" value="lambda repressor-like DNA-binding domains"/>
    <property type="match status" value="1"/>
</dbReference>
<dbReference type="InterPro" id="IPR000843">
    <property type="entry name" value="HTH_LacI"/>
</dbReference>
<keyword evidence="3" id="KW-0804">Transcription</keyword>
<dbReference type="Pfam" id="PF13377">
    <property type="entry name" value="Peripla_BP_3"/>
    <property type="match status" value="1"/>
</dbReference>
<dbReference type="SUPFAM" id="SSF47413">
    <property type="entry name" value="lambda repressor-like DNA-binding domains"/>
    <property type="match status" value="1"/>
</dbReference>
<dbReference type="GO" id="GO:0003700">
    <property type="term" value="F:DNA-binding transcription factor activity"/>
    <property type="evidence" value="ECO:0007669"/>
    <property type="project" value="TreeGrafter"/>
</dbReference>